<dbReference type="AlphaFoldDB" id="A0A139AP79"/>
<dbReference type="Proteomes" id="UP000070544">
    <property type="component" value="Unassembled WGS sequence"/>
</dbReference>
<evidence type="ECO:0000256" key="1">
    <source>
        <dbReference type="SAM" id="SignalP"/>
    </source>
</evidence>
<sequence>MSGRHNSRSITHCLSPLIAVFLALLHSANAQNIGQDAQNIAQNAGKGVSAIFNNTSAPANYVMAILCMLAGIVSVEKSLTGLAKRQMEQKPELEIDCALKVLHSFLRWRRTFLFWSSSKPLLTTQIRLESCLCSSATDFSGL</sequence>
<evidence type="ECO:0000313" key="2">
    <source>
        <dbReference type="EMBL" id="KXS18295.1"/>
    </source>
</evidence>
<keyword evidence="3" id="KW-1185">Reference proteome</keyword>
<evidence type="ECO:0000313" key="3">
    <source>
        <dbReference type="Proteomes" id="UP000070544"/>
    </source>
</evidence>
<reference evidence="2 3" key="1">
    <citation type="journal article" date="2015" name="Genome Biol. Evol.">
        <title>Phylogenomic analyses indicate that early fungi evolved digesting cell walls of algal ancestors of land plants.</title>
        <authorList>
            <person name="Chang Y."/>
            <person name="Wang S."/>
            <person name="Sekimoto S."/>
            <person name="Aerts A.L."/>
            <person name="Choi C."/>
            <person name="Clum A."/>
            <person name="LaButti K.M."/>
            <person name="Lindquist E.A."/>
            <person name="Yee Ngan C."/>
            <person name="Ohm R.A."/>
            <person name="Salamov A.A."/>
            <person name="Grigoriev I.V."/>
            <person name="Spatafora J.W."/>
            <person name="Berbee M.L."/>
        </authorList>
    </citation>
    <scope>NUCLEOTIDE SEQUENCE [LARGE SCALE GENOMIC DNA]</scope>
    <source>
        <strain evidence="2 3">JEL478</strain>
    </source>
</reference>
<proteinExistence type="predicted"/>
<feature type="chain" id="PRO_5007296342" evidence="1">
    <location>
        <begin position="31"/>
        <end position="142"/>
    </location>
</feature>
<dbReference type="EMBL" id="KQ965743">
    <property type="protein sequence ID" value="KXS18295.1"/>
    <property type="molecule type" value="Genomic_DNA"/>
</dbReference>
<organism evidence="2 3">
    <name type="scientific">Gonapodya prolifera (strain JEL478)</name>
    <name type="common">Monoblepharis prolifera</name>
    <dbReference type="NCBI Taxonomy" id="1344416"/>
    <lineage>
        <taxon>Eukaryota</taxon>
        <taxon>Fungi</taxon>
        <taxon>Fungi incertae sedis</taxon>
        <taxon>Chytridiomycota</taxon>
        <taxon>Chytridiomycota incertae sedis</taxon>
        <taxon>Monoblepharidomycetes</taxon>
        <taxon>Monoblepharidales</taxon>
        <taxon>Gonapodyaceae</taxon>
        <taxon>Gonapodya</taxon>
    </lineage>
</organism>
<feature type="signal peptide" evidence="1">
    <location>
        <begin position="1"/>
        <end position="30"/>
    </location>
</feature>
<accession>A0A139AP79</accession>
<keyword evidence="1" id="KW-0732">Signal</keyword>
<protein>
    <submittedName>
        <fullName evidence="2">Uncharacterized protein</fullName>
    </submittedName>
</protein>
<gene>
    <name evidence="2" type="ORF">M427DRAFT_226587</name>
</gene>
<name>A0A139AP79_GONPJ</name>